<dbReference type="InterPro" id="IPR001611">
    <property type="entry name" value="Leu-rich_rpt"/>
</dbReference>
<evidence type="ECO:0000256" key="6">
    <source>
        <dbReference type="ARBA" id="ARBA00022989"/>
    </source>
</evidence>
<dbReference type="SUPFAM" id="SSF52058">
    <property type="entry name" value="L domain-like"/>
    <property type="match status" value="1"/>
</dbReference>
<dbReference type="InterPro" id="IPR052422">
    <property type="entry name" value="Auxin_Ser/Thr_Kinase"/>
</dbReference>
<evidence type="ECO:0000256" key="9">
    <source>
        <dbReference type="ARBA" id="ARBA00023180"/>
    </source>
</evidence>
<evidence type="ECO:0000256" key="11">
    <source>
        <dbReference type="SAM" id="SignalP"/>
    </source>
</evidence>
<evidence type="ECO:0000256" key="10">
    <source>
        <dbReference type="SAM" id="MobiDB-lite"/>
    </source>
</evidence>
<accession>A0ABS8VBQ7</accession>
<organism evidence="12 13">
    <name type="scientific">Datura stramonium</name>
    <name type="common">Jimsonweed</name>
    <name type="synonym">Common thornapple</name>
    <dbReference type="NCBI Taxonomy" id="4076"/>
    <lineage>
        <taxon>Eukaryota</taxon>
        <taxon>Viridiplantae</taxon>
        <taxon>Streptophyta</taxon>
        <taxon>Embryophyta</taxon>
        <taxon>Tracheophyta</taxon>
        <taxon>Spermatophyta</taxon>
        <taxon>Magnoliopsida</taxon>
        <taxon>eudicotyledons</taxon>
        <taxon>Gunneridae</taxon>
        <taxon>Pentapetalae</taxon>
        <taxon>asterids</taxon>
        <taxon>lamiids</taxon>
        <taxon>Solanales</taxon>
        <taxon>Solanaceae</taxon>
        <taxon>Solanoideae</taxon>
        <taxon>Datureae</taxon>
        <taxon>Datura</taxon>
    </lineage>
</organism>
<dbReference type="Gene3D" id="3.80.10.10">
    <property type="entry name" value="Ribonuclease Inhibitor"/>
    <property type="match status" value="4"/>
</dbReference>
<reference evidence="12 13" key="1">
    <citation type="journal article" date="2021" name="BMC Genomics">
        <title>Datura genome reveals duplications of psychoactive alkaloid biosynthetic genes and high mutation rate following tissue culture.</title>
        <authorList>
            <person name="Rajewski A."/>
            <person name="Carter-House D."/>
            <person name="Stajich J."/>
            <person name="Litt A."/>
        </authorList>
    </citation>
    <scope>NUCLEOTIDE SEQUENCE [LARGE SCALE GENOMIC DNA]</scope>
    <source>
        <strain evidence="12">AR-01</strain>
    </source>
</reference>
<evidence type="ECO:0000313" key="13">
    <source>
        <dbReference type="Proteomes" id="UP000823775"/>
    </source>
</evidence>
<sequence length="411" mass="43978">MGKKRYKFYEKIPCCLLFFLLIGIASADVLSDVKLVGSDVCKWPGVSCDSSGRVSSINLMSKSVGGQLPPDLNQLSNLQSLNLQKNRLSGSLPPLARLPSLQDVHLDSNNFTFVPPNFLSGLTNLQHFSIDDNPSLPPWTIPVSLTDSPSLADFSASNANIIGQIPDIFGSFPSLKTLRLSYNNITGFLPSSFAMSTRTKFGTIPDLSFCTNLVDLNLRDNSLTGVIPASLISLPKLANVSLQITYSQARCQVSNQVWVNLGNTNHFCNPGPGPCDPQGSVTVINFAKQNWVGTISPAATNLIGLKSLIMNDNNLTGTIPASLATLPELQLVDVSNNNISGKIPNFRSNVIVKTSGNPFIGIDLPPSAPPGRSEPNSFGGTDNSPSASKDEHKSSVSTWVIVAIMHSLLLS</sequence>
<keyword evidence="9" id="KW-0325">Glycoprotein</keyword>
<protein>
    <submittedName>
        <fullName evidence="12">Uncharacterized protein</fullName>
    </submittedName>
</protein>
<feature type="region of interest" description="Disordered" evidence="10">
    <location>
        <begin position="362"/>
        <end position="391"/>
    </location>
</feature>
<evidence type="ECO:0000256" key="7">
    <source>
        <dbReference type="ARBA" id="ARBA00023136"/>
    </source>
</evidence>
<keyword evidence="13" id="KW-1185">Reference proteome</keyword>
<dbReference type="EMBL" id="JACEIK010004212">
    <property type="protein sequence ID" value="MCD9644636.1"/>
    <property type="molecule type" value="Genomic_DNA"/>
</dbReference>
<proteinExistence type="predicted"/>
<evidence type="ECO:0000256" key="8">
    <source>
        <dbReference type="ARBA" id="ARBA00023170"/>
    </source>
</evidence>
<keyword evidence="4 11" id="KW-0732">Signal</keyword>
<gene>
    <name evidence="12" type="ORF">HAX54_033023</name>
</gene>
<dbReference type="SMART" id="SM00369">
    <property type="entry name" value="LRR_TYP"/>
    <property type="match status" value="4"/>
</dbReference>
<evidence type="ECO:0000256" key="4">
    <source>
        <dbReference type="ARBA" id="ARBA00022729"/>
    </source>
</evidence>
<feature type="compositionally biased region" description="Polar residues" evidence="10">
    <location>
        <begin position="374"/>
        <end position="387"/>
    </location>
</feature>
<dbReference type="PROSITE" id="PS51450">
    <property type="entry name" value="LRR"/>
    <property type="match status" value="1"/>
</dbReference>
<dbReference type="PANTHER" id="PTHR47986:SF9">
    <property type="entry name" value="RECEPTOR-LIKE KINASE TMK4"/>
    <property type="match status" value="1"/>
</dbReference>
<evidence type="ECO:0000313" key="12">
    <source>
        <dbReference type="EMBL" id="MCD9644636.1"/>
    </source>
</evidence>
<dbReference type="InterPro" id="IPR032675">
    <property type="entry name" value="LRR_dom_sf"/>
</dbReference>
<keyword evidence="2" id="KW-0433">Leucine-rich repeat</keyword>
<feature type="chain" id="PRO_5047370591" evidence="11">
    <location>
        <begin position="28"/>
        <end position="411"/>
    </location>
</feature>
<keyword evidence="8" id="KW-0675">Receptor</keyword>
<name>A0ABS8VBQ7_DATST</name>
<feature type="signal peptide" evidence="11">
    <location>
        <begin position="1"/>
        <end position="27"/>
    </location>
</feature>
<comment type="caution">
    <text evidence="12">The sequence shown here is derived from an EMBL/GenBank/DDBJ whole genome shotgun (WGS) entry which is preliminary data.</text>
</comment>
<evidence type="ECO:0000256" key="1">
    <source>
        <dbReference type="ARBA" id="ARBA00004167"/>
    </source>
</evidence>
<comment type="subcellular location">
    <subcellularLocation>
        <location evidence="1">Membrane</location>
        <topology evidence="1">Single-pass membrane protein</topology>
    </subcellularLocation>
</comment>
<keyword evidence="3" id="KW-0812">Transmembrane</keyword>
<evidence type="ECO:0000256" key="3">
    <source>
        <dbReference type="ARBA" id="ARBA00022692"/>
    </source>
</evidence>
<keyword evidence="5" id="KW-0677">Repeat</keyword>
<dbReference type="Proteomes" id="UP000823775">
    <property type="component" value="Unassembled WGS sequence"/>
</dbReference>
<dbReference type="Pfam" id="PF00560">
    <property type="entry name" value="LRR_1"/>
    <property type="match status" value="5"/>
</dbReference>
<keyword evidence="7" id="KW-0472">Membrane</keyword>
<evidence type="ECO:0000256" key="5">
    <source>
        <dbReference type="ARBA" id="ARBA00022737"/>
    </source>
</evidence>
<dbReference type="PANTHER" id="PTHR47986">
    <property type="entry name" value="OSJNBA0070M12.3 PROTEIN"/>
    <property type="match status" value="1"/>
</dbReference>
<dbReference type="InterPro" id="IPR003591">
    <property type="entry name" value="Leu-rich_rpt_typical-subtyp"/>
</dbReference>
<keyword evidence="6" id="KW-1133">Transmembrane helix</keyword>
<evidence type="ECO:0000256" key="2">
    <source>
        <dbReference type="ARBA" id="ARBA00022614"/>
    </source>
</evidence>